<evidence type="ECO:0000256" key="2">
    <source>
        <dbReference type="SAM" id="MobiDB-lite"/>
    </source>
</evidence>
<dbReference type="GeneID" id="24530020"/>
<feature type="compositionally biased region" description="Acidic residues" evidence="2">
    <location>
        <begin position="833"/>
        <end position="851"/>
    </location>
</feature>
<keyword evidence="3" id="KW-1133">Transmembrane helix</keyword>
<feature type="coiled-coil region" evidence="1">
    <location>
        <begin position="90"/>
        <end position="120"/>
    </location>
</feature>
<feature type="region of interest" description="Disordered" evidence="2">
    <location>
        <begin position="451"/>
        <end position="484"/>
    </location>
</feature>
<dbReference type="RefSeq" id="XP_012761895.2">
    <property type="nucleotide sequence ID" value="XM_012906441.2"/>
</dbReference>
<keyword evidence="1" id="KW-0175">Coiled coil</keyword>
<dbReference type="VEuPathDB" id="PlasmoDB:PRCDC_0606500"/>
<evidence type="ECO:0000256" key="3">
    <source>
        <dbReference type="SAM" id="Phobius"/>
    </source>
</evidence>
<name>A0A151LPB8_PLARE</name>
<feature type="region of interest" description="Disordered" evidence="2">
    <location>
        <begin position="310"/>
        <end position="366"/>
    </location>
</feature>
<dbReference type="Proteomes" id="UP000076359">
    <property type="component" value="Chromosome 6"/>
</dbReference>
<evidence type="ECO:0000313" key="4">
    <source>
        <dbReference type="EMBL" id="KYO00957.1"/>
    </source>
</evidence>
<sequence length="878" mass="106045">MLHNFLILVKASYFFFFFFLMKNVHCLFYFCNLFIHDSSRKTYYNLRINKIPNNVERNRLYDIQDDHYNYLEKSRNNEYEDILNEIIYEYEEESHKRKKEEQKRKEELKKREEIKKKEDEGKEKIYNNKTNEKSNDIYKNENTNLIPDYFLRNTVREDETPEKEKDENSSMRDEIKRIERFKENNILNLCNLNYDILNLLLKNELKNINNEDESDNQYNKISLFLETQINRSKGEENLYIDDSVGRYFVNIDKDMINSITEKELHFLKNEIYRNVIFLKYKYLKSYKTAIHNLKQEKKVKTKEINKHVSVVYEDNDNEESLNDDVTNRKNNNNDDKDNDKDNDNDDDDDDHFSTNNKSVSNESDNNNLSLEQLEKIDQVLSMQNVQEIIDVNQRLNLLKKNYEDLKNFNIFEIIDKNKFLNNFKMKNINFYQYNCSELYDTMNKFVKGIKKKGKDKNDSDDNDKNLNDNKENKNKQNDNNCSSNNNNNNILEHIQNNFSYICIPKINDFNFFKEENKSIVINLSTNKCDMDNDKKKFPSINELNIETKKGILVLSAHDNNIQVSVRNICDKISYLTQSFVICPHINYKENYLENKKVILRIIMLMLFYFNIKHMYVICLDNESSMFLYNFLNTYNNDYNITHNDENNNLFRSLLFDKNQSYRKTNYNDIQNDNYVYAKLNEIKFSHIFNDKFVPLFPLKDIFKNYVFLMNKEKYFFDISFFKRSCLFMFLDEHANKKNHVKSTSVQHFFYYKKFDYPYIYNVDNNYCINTLKRFNEILLYLTSWIDIFHTSEEEQNDSQEGDQLNDEDEQKQKDQQTNEQDDEMIGDTKQIEDEYDYDDSVDEFDVSEENDLENRNCYNDNNELKSKGHYGNSKNIRS</sequence>
<feature type="compositionally biased region" description="Acidic residues" evidence="2">
    <location>
        <begin position="313"/>
        <end position="322"/>
    </location>
</feature>
<evidence type="ECO:0000256" key="1">
    <source>
        <dbReference type="SAM" id="Coils"/>
    </source>
</evidence>
<evidence type="ECO:0000313" key="5">
    <source>
        <dbReference type="Proteomes" id="UP000076359"/>
    </source>
</evidence>
<comment type="caution">
    <text evidence="4">The sequence shown here is derived from an EMBL/GenBank/DDBJ whole genome shotgun (WGS) entry which is preliminary data.</text>
</comment>
<reference evidence="4 5" key="1">
    <citation type="journal article" date="2016" name="Nat. Commun.">
        <title>Genomes of cryptic chimpanzee Plasmodium species reveal key evolutionary events leading to human malaria.</title>
        <authorList>
            <person name="Sundararaman S.A."/>
            <person name="Plenderleith L.J."/>
            <person name="Liu W."/>
            <person name="Loy D.E."/>
            <person name="Learn G.H."/>
            <person name="Li Y."/>
            <person name="Shaw K.S."/>
            <person name="Ayouba A."/>
            <person name="Peeters M."/>
            <person name="Speede S."/>
            <person name="Shaw G.M."/>
            <person name="Bushman F.D."/>
            <person name="Brisson D."/>
            <person name="Rayner J.C."/>
            <person name="Sharp P.M."/>
            <person name="Hahn B.H."/>
        </authorList>
    </citation>
    <scope>NUCLEOTIDE SEQUENCE [LARGE SCALE GENOMIC DNA]</scope>
    <source>
        <strain evidence="4 5">SY57</strain>
    </source>
</reference>
<feature type="transmembrane region" description="Helical" evidence="3">
    <location>
        <begin position="12"/>
        <end position="35"/>
    </location>
</feature>
<dbReference type="VEuPathDB" id="PlasmoDB:PRG01_0607400"/>
<feature type="compositionally biased region" description="Basic and acidic residues" evidence="2">
    <location>
        <begin position="455"/>
        <end position="476"/>
    </location>
</feature>
<feature type="region of interest" description="Disordered" evidence="2">
    <location>
        <begin position="795"/>
        <end position="878"/>
    </location>
</feature>
<dbReference type="KEGG" id="prei:PRSY57_0606500"/>
<keyword evidence="3" id="KW-0472">Membrane</keyword>
<gene>
    <name evidence="4" type="ORF">PRSY57_0606500</name>
</gene>
<dbReference type="EMBL" id="LVLA01000007">
    <property type="protein sequence ID" value="KYO00957.1"/>
    <property type="molecule type" value="Genomic_DNA"/>
</dbReference>
<dbReference type="AlphaFoldDB" id="A0A151LPB8"/>
<accession>A0A151LPB8</accession>
<proteinExistence type="predicted"/>
<organism evidence="4 5">
    <name type="scientific">Plasmodium reichenowi</name>
    <dbReference type="NCBI Taxonomy" id="5854"/>
    <lineage>
        <taxon>Eukaryota</taxon>
        <taxon>Sar</taxon>
        <taxon>Alveolata</taxon>
        <taxon>Apicomplexa</taxon>
        <taxon>Aconoidasida</taxon>
        <taxon>Haemosporida</taxon>
        <taxon>Plasmodiidae</taxon>
        <taxon>Plasmodium</taxon>
        <taxon>Plasmodium (Laverania)</taxon>
    </lineage>
</organism>
<keyword evidence="3" id="KW-0812">Transmembrane</keyword>
<feature type="compositionally biased region" description="Acidic residues" evidence="2">
    <location>
        <begin position="795"/>
        <end position="809"/>
    </location>
</feature>
<protein>
    <submittedName>
        <fullName evidence="4">Uncharacterized protein</fullName>
    </submittedName>
</protein>
<feature type="compositionally biased region" description="Basic and acidic residues" evidence="2">
    <location>
        <begin position="325"/>
        <end position="341"/>
    </location>
</feature>